<keyword evidence="3" id="KW-0540">Nuclease</keyword>
<feature type="domain" description="PIN" evidence="8">
    <location>
        <begin position="4"/>
        <end position="134"/>
    </location>
</feature>
<evidence type="ECO:0000256" key="3">
    <source>
        <dbReference type="ARBA" id="ARBA00022722"/>
    </source>
</evidence>
<comment type="similarity">
    <text evidence="7">Belongs to the PINc/VapC protein family.</text>
</comment>
<keyword evidence="4" id="KW-0479">Metal-binding</keyword>
<dbReference type="PANTHER" id="PTHR33653">
    <property type="entry name" value="RIBONUCLEASE VAPC2"/>
    <property type="match status" value="1"/>
</dbReference>
<protein>
    <submittedName>
        <fullName evidence="9">Type II toxin-antitoxin system VapC family toxin</fullName>
    </submittedName>
</protein>
<dbReference type="InterPro" id="IPR050556">
    <property type="entry name" value="Type_II_TA_system_RNase"/>
</dbReference>
<dbReference type="PANTHER" id="PTHR33653:SF1">
    <property type="entry name" value="RIBONUCLEASE VAPC2"/>
    <property type="match status" value="1"/>
</dbReference>
<keyword evidence="6" id="KW-0460">Magnesium</keyword>
<gene>
    <name evidence="9" type="ORF">JYU29_13870</name>
</gene>
<evidence type="ECO:0000256" key="5">
    <source>
        <dbReference type="ARBA" id="ARBA00022801"/>
    </source>
</evidence>
<accession>A0ABS5RXJ1</accession>
<dbReference type="SUPFAM" id="SSF88723">
    <property type="entry name" value="PIN domain-like"/>
    <property type="match status" value="1"/>
</dbReference>
<dbReference type="EMBL" id="JAFMNX010000003">
    <property type="protein sequence ID" value="MBS9721773.1"/>
    <property type="molecule type" value="Genomic_DNA"/>
</dbReference>
<dbReference type="CDD" id="cd18746">
    <property type="entry name" value="PIN_VapC4-5_FitB-like"/>
    <property type="match status" value="1"/>
</dbReference>
<organism evidence="9 10">
    <name type="scientific">Tianweitania aestuarii</name>
    <dbReference type="NCBI Taxonomy" id="2814886"/>
    <lineage>
        <taxon>Bacteria</taxon>
        <taxon>Pseudomonadati</taxon>
        <taxon>Pseudomonadota</taxon>
        <taxon>Alphaproteobacteria</taxon>
        <taxon>Hyphomicrobiales</taxon>
        <taxon>Phyllobacteriaceae</taxon>
        <taxon>Tianweitania</taxon>
    </lineage>
</organism>
<proteinExistence type="inferred from homology"/>
<evidence type="ECO:0000256" key="6">
    <source>
        <dbReference type="ARBA" id="ARBA00022842"/>
    </source>
</evidence>
<keyword evidence="5" id="KW-0378">Hydrolase</keyword>
<evidence type="ECO:0000313" key="10">
    <source>
        <dbReference type="Proteomes" id="UP001297272"/>
    </source>
</evidence>
<dbReference type="RefSeq" id="WP_213985395.1">
    <property type="nucleotide sequence ID" value="NZ_JAFMNX010000003.1"/>
</dbReference>
<sequence>MTDYLVDTNVISELAPTKNRAEPAVVDFIKRMDASLYLSVITPLEIHAGILELGRREPGRRHEAMTIWFKLLDRRFIDRLLPVSREIALLAAELSVEQRMQGLQPDWPDTVIAATARHHGMTLLTRNTRHFAHTNITVINPFETLPE</sequence>
<evidence type="ECO:0000256" key="4">
    <source>
        <dbReference type="ARBA" id="ARBA00022723"/>
    </source>
</evidence>
<keyword evidence="10" id="KW-1185">Reference proteome</keyword>
<reference evidence="9 10" key="1">
    <citation type="submission" date="2021-03" db="EMBL/GenBank/DDBJ databases">
        <title>Tianweitania aestuarii sp. nov., isolated from a tidal flat.</title>
        <authorList>
            <person name="Park S."/>
            <person name="Yoon J.-H."/>
        </authorList>
    </citation>
    <scope>NUCLEOTIDE SEQUENCE [LARGE SCALE GENOMIC DNA]</scope>
    <source>
        <strain evidence="9 10">BSSL-BM11</strain>
    </source>
</reference>
<evidence type="ECO:0000259" key="8">
    <source>
        <dbReference type="Pfam" id="PF01850"/>
    </source>
</evidence>
<dbReference type="InterPro" id="IPR002716">
    <property type="entry name" value="PIN_dom"/>
</dbReference>
<comment type="cofactor">
    <cofactor evidence="1">
        <name>Mg(2+)</name>
        <dbReference type="ChEBI" id="CHEBI:18420"/>
    </cofactor>
</comment>
<keyword evidence="2" id="KW-1277">Toxin-antitoxin system</keyword>
<dbReference type="Pfam" id="PF01850">
    <property type="entry name" value="PIN"/>
    <property type="match status" value="1"/>
</dbReference>
<evidence type="ECO:0000256" key="2">
    <source>
        <dbReference type="ARBA" id="ARBA00022649"/>
    </source>
</evidence>
<evidence type="ECO:0000313" key="9">
    <source>
        <dbReference type="EMBL" id="MBS9721773.1"/>
    </source>
</evidence>
<evidence type="ECO:0000256" key="7">
    <source>
        <dbReference type="ARBA" id="ARBA00038093"/>
    </source>
</evidence>
<evidence type="ECO:0000256" key="1">
    <source>
        <dbReference type="ARBA" id="ARBA00001946"/>
    </source>
</evidence>
<dbReference type="Gene3D" id="3.40.50.1010">
    <property type="entry name" value="5'-nuclease"/>
    <property type="match status" value="1"/>
</dbReference>
<dbReference type="Proteomes" id="UP001297272">
    <property type="component" value="Unassembled WGS sequence"/>
</dbReference>
<dbReference type="InterPro" id="IPR029060">
    <property type="entry name" value="PIN-like_dom_sf"/>
</dbReference>
<name>A0ABS5RXJ1_9HYPH</name>
<comment type="caution">
    <text evidence="9">The sequence shown here is derived from an EMBL/GenBank/DDBJ whole genome shotgun (WGS) entry which is preliminary data.</text>
</comment>